<dbReference type="Proteomes" id="UP000053236">
    <property type="component" value="Unassembled WGS sequence"/>
</dbReference>
<protein>
    <submittedName>
        <fullName evidence="1">Uncharacterized protein</fullName>
    </submittedName>
</protein>
<dbReference type="AlphaFoldDB" id="W2GUN2"/>
<dbReference type="Gene3D" id="1.10.10.60">
    <property type="entry name" value="Homeodomain-like"/>
    <property type="match status" value="1"/>
</dbReference>
<gene>
    <name evidence="1" type="ORF">L915_08733</name>
</gene>
<evidence type="ECO:0000313" key="1">
    <source>
        <dbReference type="EMBL" id="ETK86677.1"/>
    </source>
</evidence>
<accession>W2GUN2</accession>
<feature type="non-terminal residue" evidence="1">
    <location>
        <position position="60"/>
    </location>
</feature>
<sequence length="60" mass="6904">MPKGKYLSEEEKGMISAYINCNLSNRAIATKLGRNEKAIPNYRKQRLSISPPKKRGRRLK</sequence>
<name>W2GUN2_PHYNI</name>
<proteinExistence type="predicted"/>
<organism evidence="1">
    <name type="scientific">Phytophthora nicotianae</name>
    <name type="common">Potato buckeye rot agent</name>
    <name type="synonym">Phytophthora parasitica</name>
    <dbReference type="NCBI Taxonomy" id="4792"/>
    <lineage>
        <taxon>Eukaryota</taxon>
        <taxon>Sar</taxon>
        <taxon>Stramenopiles</taxon>
        <taxon>Oomycota</taxon>
        <taxon>Peronosporomycetes</taxon>
        <taxon>Peronosporales</taxon>
        <taxon>Peronosporaceae</taxon>
        <taxon>Phytophthora</taxon>
    </lineage>
</organism>
<dbReference type="EMBL" id="KI686282">
    <property type="protein sequence ID" value="ETK86677.1"/>
    <property type="molecule type" value="Genomic_DNA"/>
</dbReference>
<reference evidence="1" key="1">
    <citation type="submission" date="2013-11" db="EMBL/GenBank/DDBJ databases">
        <title>The Genome Sequence of Phytophthora parasitica CJ02B3.</title>
        <authorList>
            <consortium name="The Broad Institute Genomics Platform"/>
            <person name="Russ C."/>
            <person name="Tyler B."/>
            <person name="Panabieres F."/>
            <person name="Shan W."/>
            <person name="Tripathy S."/>
            <person name="Grunwald N."/>
            <person name="Machado M."/>
            <person name="Johnson C.S."/>
            <person name="Arredondo F."/>
            <person name="Hong C."/>
            <person name="Coffey M."/>
            <person name="Young S.K."/>
            <person name="Zeng Q."/>
            <person name="Gargeya S."/>
            <person name="Fitzgerald M."/>
            <person name="Abouelleil A."/>
            <person name="Alvarado L."/>
            <person name="Chapman S.B."/>
            <person name="Gainer-Dewar J."/>
            <person name="Goldberg J."/>
            <person name="Griggs A."/>
            <person name="Gujja S."/>
            <person name="Hansen M."/>
            <person name="Howarth C."/>
            <person name="Imamovic A."/>
            <person name="Ireland A."/>
            <person name="Larimer J."/>
            <person name="McCowan C."/>
            <person name="Murphy C."/>
            <person name="Pearson M."/>
            <person name="Poon T.W."/>
            <person name="Priest M."/>
            <person name="Roberts A."/>
            <person name="Saif S."/>
            <person name="Shea T."/>
            <person name="Sykes S."/>
            <person name="Wortman J."/>
            <person name="Nusbaum C."/>
            <person name="Birren B."/>
        </authorList>
    </citation>
    <scope>NUCLEOTIDE SEQUENCE [LARGE SCALE GENOMIC DNA]</scope>
    <source>
        <strain evidence="1">CJ02B3</strain>
    </source>
</reference>